<protein>
    <submittedName>
        <fullName evidence="5">Uncharacterized protein</fullName>
    </submittedName>
</protein>
<accession>A0ABQ8HT18</accession>
<keyword evidence="2" id="KW-0564">Palmitate</keyword>
<feature type="compositionally biased region" description="Basic and acidic residues" evidence="4">
    <location>
        <begin position="17"/>
        <end position="45"/>
    </location>
</feature>
<keyword evidence="3" id="KW-0449">Lipoprotein</keyword>
<proteinExistence type="predicted"/>
<evidence type="ECO:0000313" key="5">
    <source>
        <dbReference type="EMBL" id="KAH7567530.1"/>
    </source>
</evidence>
<dbReference type="InterPro" id="IPR031632">
    <property type="entry name" value="SVIP"/>
</dbReference>
<dbReference type="Proteomes" id="UP000827721">
    <property type="component" value="Unassembled WGS sequence"/>
</dbReference>
<name>A0ABQ8HT18_9ROSI</name>
<evidence type="ECO:0000256" key="2">
    <source>
        <dbReference type="ARBA" id="ARBA00023139"/>
    </source>
</evidence>
<sequence>MMTWLAANKAESANKQQRKEQERLASAEARARAAEAAQKRQEQFEKSAAGKAARAQMQGMAKQSANSNKGEPVLKFDLLFVYAVDAVANDLKVVLVVCLSTTVYHKISVSGVTIDSIAFSALPKSEWLISPEPL</sequence>
<feature type="region of interest" description="Disordered" evidence="4">
    <location>
        <begin position="1"/>
        <end position="68"/>
    </location>
</feature>
<comment type="caution">
    <text evidence="5">The sequence shown here is derived from an EMBL/GenBank/DDBJ whole genome shotgun (WGS) entry which is preliminary data.</text>
</comment>
<organism evidence="5 6">
    <name type="scientific">Xanthoceras sorbifolium</name>
    <dbReference type="NCBI Taxonomy" id="99658"/>
    <lineage>
        <taxon>Eukaryota</taxon>
        <taxon>Viridiplantae</taxon>
        <taxon>Streptophyta</taxon>
        <taxon>Embryophyta</taxon>
        <taxon>Tracheophyta</taxon>
        <taxon>Spermatophyta</taxon>
        <taxon>Magnoliopsida</taxon>
        <taxon>eudicotyledons</taxon>
        <taxon>Gunneridae</taxon>
        <taxon>Pentapetalae</taxon>
        <taxon>rosids</taxon>
        <taxon>malvids</taxon>
        <taxon>Sapindales</taxon>
        <taxon>Sapindaceae</taxon>
        <taxon>Xanthoceroideae</taxon>
        <taxon>Xanthoceras</taxon>
    </lineage>
</organism>
<keyword evidence="1" id="KW-0519">Myristate</keyword>
<dbReference type="PANTHER" id="PTHR36813:SF1">
    <property type="entry name" value="TRANSMEMBRANE PROTEIN"/>
    <property type="match status" value="1"/>
</dbReference>
<dbReference type="EMBL" id="JAFEMO010000007">
    <property type="protein sequence ID" value="KAH7567530.1"/>
    <property type="molecule type" value="Genomic_DNA"/>
</dbReference>
<dbReference type="Pfam" id="PF15811">
    <property type="entry name" value="SVIP"/>
    <property type="match status" value="1"/>
</dbReference>
<dbReference type="PANTHER" id="PTHR36813">
    <property type="entry name" value="TRANSMEMBRANE PROTEIN"/>
    <property type="match status" value="1"/>
</dbReference>
<evidence type="ECO:0000256" key="3">
    <source>
        <dbReference type="ARBA" id="ARBA00023288"/>
    </source>
</evidence>
<evidence type="ECO:0000313" key="6">
    <source>
        <dbReference type="Proteomes" id="UP000827721"/>
    </source>
</evidence>
<gene>
    <name evidence="5" type="ORF">JRO89_XS07G0087300</name>
</gene>
<keyword evidence="6" id="KW-1185">Reference proteome</keyword>
<evidence type="ECO:0000256" key="4">
    <source>
        <dbReference type="SAM" id="MobiDB-lite"/>
    </source>
</evidence>
<evidence type="ECO:0000256" key="1">
    <source>
        <dbReference type="ARBA" id="ARBA00022707"/>
    </source>
</evidence>
<reference evidence="5 6" key="1">
    <citation type="submission" date="2021-02" db="EMBL/GenBank/DDBJ databases">
        <title>Plant Genome Project.</title>
        <authorList>
            <person name="Zhang R.-G."/>
        </authorList>
    </citation>
    <scope>NUCLEOTIDE SEQUENCE [LARGE SCALE GENOMIC DNA]</scope>
    <source>
        <tissue evidence="5">Leaves</tissue>
    </source>
</reference>